<sequence>MFQSKGIKYKILFSSFLSIFIFSIFLIWVANIYWNVLLDNKKKKLQNIVEIGTTLVSSYMAQEKSGTITRDEAQKRVKENFNAIRYAGNEYLFVTNSSAYQVLNPVKPELSGKNMSEFKDPTGLKLYVEIANVAKKSGSGFVEYMFPKAGSSTPIKKLSYVYFFPEWDWIVGTGLYMDDVNADMSYFVSILLFGCIFAIISFIVLGVYFANSVVNPLSVVCKSLLSTSDNFQIKCDVLKESGGHVKKFSTEQASSIQTTAAAISEITSMIGKTTDLTGTSVKLANAITSKAENGEVSMKNMITSMKSIQEASAKLTEIEKIIVEIETKTQVINKIVSKTELLSLNASIEAARAGEHGKGFSVVAEEVGNLAHMSGKSSNEIRALVQKSREQVQKILHETMEKVKEGQSRTEQVSSTFSEIVQGIKEINFQMGQVSDATREQEIGVKQISSAMGMLDQLAFKNSLESENSLKVTVEISDESKKLKEISETTEHVVYGDRKKHSHSKFFEISFLFCSKSVKIKCL</sequence>
<dbReference type="InterPro" id="IPR004090">
    <property type="entry name" value="Chemotax_Me-accpt_rcpt"/>
</dbReference>
<comment type="similarity">
    <text evidence="7">Belongs to the methyl-accepting chemotaxis (MCP) protein family.</text>
</comment>
<keyword evidence="2" id="KW-1003">Cell membrane</keyword>
<keyword evidence="12" id="KW-1185">Reference proteome</keyword>
<gene>
    <name evidence="11" type="ORF">DCC88_04215</name>
</gene>
<dbReference type="EMBL" id="QOVW01000058">
    <property type="protein sequence ID" value="RDB36638.1"/>
    <property type="molecule type" value="Genomic_DNA"/>
</dbReference>
<evidence type="ECO:0000256" key="4">
    <source>
        <dbReference type="ARBA" id="ARBA00022692"/>
    </source>
</evidence>
<evidence type="ECO:0000256" key="6">
    <source>
        <dbReference type="ARBA" id="ARBA00023136"/>
    </source>
</evidence>
<keyword evidence="5 9" id="KW-1133">Transmembrane helix</keyword>
<reference evidence="11" key="1">
    <citation type="submission" date="2018-04" db="EMBL/GenBank/DDBJ databases">
        <title>Draft genome sequence of the Candidatus Spirobacillus cienkowskii, a pathogen of freshwater Daphnia species, reconstructed from hemolymph metagenomic reads.</title>
        <authorList>
            <person name="Bresciani L."/>
            <person name="Lemos L.N."/>
            <person name="Wale N."/>
            <person name="Lin J.Y."/>
            <person name="Fernandes G.R."/>
            <person name="Duffy M.A."/>
            <person name="Rodrigues J.M."/>
        </authorList>
    </citation>
    <scope>NUCLEOTIDE SEQUENCE [LARGE SCALE GENOMIC DNA]</scope>
    <source>
        <strain evidence="11">Binning01</strain>
    </source>
</reference>
<dbReference type="PROSITE" id="PS50111">
    <property type="entry name" value="CHEMOTAXIS_TRANSDUC_2"/>
    <property type="match status" value="1"/>
</dbReference>
<evidence type="ECO:0000256" key="3">
    <source>
        <dbReference type="ARBA" id="ARBA00022500"/>
    </source>
</evidence>
<evidence type="ECO:0000256" key="8">
    <source>
        <dbReference type="PROSITE-ProRule" id="PRU00284"/>
    </source>
</evidence>
<evidence type="ECO:0000256" key="9">
    <source>
        <dbReference type="SAM" id="Phobius"/>
    </source>
</evidence>
<evidence type="ECO:0000256" key="1">
    <source>
        <dbReference type="ARBA" id="ARBA00004651"/>
    </source>
</evidence>
<dbReference type="SUPFAM" id="SSF58104">
    <property type="entry name" value="Methyl-accepting chemotaxis protein (MCP) signaling domain"/>
    <property type="match status" value="1"/>
</dbReference>
<evidence type="ECO:0000259" key="10">
    <source>
        <dbReference type="PROSITE" id="PS50111"/>
    </source>
</evidence>
<dbReference type="Gene3D" id="1.10.287.950">
    <property type="entry name" value="Methyl-accepting chemotaxis protein"/>
    <property type="match status" value="1"/>
</dbReference>
<dbReference type="GO" id="GO:0005886">
    <property type="term" value="C:plasma membrane"/>
    <property type="evidence" value="ECO:0007669"/>
    <property type="project" value="UniProtKB-SubCell"/>
</dbReference>
<accession>A0A369KSB5</accession>
<dbReference type="Pfam" id="PF00015">
    <property type="entry name" value="MCPsignal"/>
    <property type="match status" value="1"/>
</dbReference>
<dbReference type="Proteomes" id="UP000253934">
    <property type="component" value="Unassembled WGS sequence"/>
</dbReference>
<dbReference type="InterPro" id="IPR033480">
    <property type="entry name" value="sCache_2"/>
</dbReference>
<dbReference type="AlphaFoldDB" id="A0A369KSB5"/>
<proteinExistence type="inferred from homology"/>
<evidence type="ECO:0000313" key="12">
    <source>
        <dbReference type="Proteomes" id="UP000253934"/>
    </source>
</evidence>
<evidence type="ECO:0000256" key="5">
    <source>
        <dbReference type="ARBA" id="ARBA00022989"/>
    </source>
</evidence>
<dbReference type="PRINTS" id="PR00260">
    <property type="entry name" value="CHEMTRNSDUCR"/>
</dbReference>
<dbReference type="SMART" id="SM01049">
    <property type="entry name" value="Cache_2"/>
    <property type="match status" value="1"/>
</dbReference>
<feature type="domain" description="Methyl-accepting transducer" evidence="10">
    <location>
        <begin position="227"/>
        <end position="456"/>
    </location>
</feature>
<keyword evidence="8" id="KW-0807">Transducer</keyword>
<keyword evidence="3" id="KW-0145">Chemotaxis</keyword>
<comment type="caution">
    <text evidence="11">The sequence shown here is derived from an EMBL/GenBank/DDBJ whole genome shotgun (WGS) entry which is preliminary data.</text>
</comment>
<dbReference type="GO" id="GO:0006935">
    <property type="term" value="P:chemotaxis"/>
    <property type="evidence" value="ECO:0007669"/>
    <property type="project" value="UniProtKB-KW"/>
</dbReference>
<feature type="transmembrane region" description="Helical" evidence="9">
    <location>
        <begin position="186"/>
        <end position="210"/>
    </location>
</feature>
<dbReference type="GO" id="GO:0007165">
    <property type="term" value="P:signal transduction"/>
    <property type="evidence" value="ECO:0007669"/>
    <property type="project" value="UniProtKB-KW"/>
</dbReference>
<dbReference type="PANTHER" id="PTHR43531">
    <property type="entry name" value="PROTEIN ICFG"/>
    <property type="match status" value="1"/>
</dbReference>
<dbReference type="InterPro" id="IPR051310">
    <property type="entry name" value="MCP_chemotaxis"/>
</dbReference>
<dbReference type="Pfam" id="PF17200">
    <property type="entry name" value="sCache_2"/>
    <property type="match status" value="1"/>
</dbReference>
<comment type="subcellular location">
    <subcellularLocation>
        <location evidence="1">Cell membrane</location>
        <topology evidence="1">Multi-pass membrane protein</topology>
    </subcellularLocation>
</comment>
<organism evidence="11 12">
    <name type="scientific">Spirobacillus cienkowskii</name>
    <dbReference type="NCBI Taxonomy" id="495820"/>
    <lineage>
        <taxon>Bacteria</taxon>
        <taxon>Pseudomonadati</taxon>
        <taxon>Bdellovibrionota</taxon>
        <taxon>Oligoflexia</taxon>
        <taxon>Silvanigrellales</taxon>
        <taxon>Spirobacillus</taxon>
    </lineage>
</organism>
<dbReference type="PANTHER" id="PTHR43531:SF11">
    <property type="entry name" value="METHYL-ACCEPTING CHEMOTAXIS PROTEIN 3"/>
    <property type="match status" value="1"/>
</dbReference>
<keyword evidence="6 9" id="KW-0472">Membrane</keyword>
<dbReference type="InterPro" id="IPR004089">
    <property type="entry name" value="MCPsignal_dom"/>
</dbReference>
<protein>
    <recommendedName>
        <fullName evidence="10">Methyl-accepting transducer domain-containing protein</fullName>
    </recommendedName>
</protein>
<feature type="transmembrane region" description="Helical" evidence="9">
    <location>
        <begin position="12"/>
        <end position="34"/>
    </location>
</feature>
<evidence type="ECO:0000256" key="7">
    <source>
        <dbReference type="ARBA" id="ARBA00029447"/>
    </source>
</evidence>
<keyword evidence="4 9" id="KW-0812">Transmembrane</keyword>
<dbReference type="Gene3D" id="3.30.450.20">
    <property type="entry name" value="PAS domain"/>
    <property type="match status" value="1"/>
</dbReference>
<dbReference type="SMART" id="SM00283">
    <property type="entry name" value="MA"/>
    <property type="match status" value="1"/>
</dbReference>
<name>A0A369KSB5_9BACT</name>
<evidence type="ECO:0000313" key="11">
    <source>
        <dbReference type="EMBL" id="RDB36638.1"/>
    </source>
</evidence>
<dbReference type="GO" id="GO:0004888">
    <property type="term" value="F:transmembrane signaling receptor activity"/>
    <property type="evidence" value="ECO:0007669"/>
    <property type="project" value="InterPro"/>
</dbReference>
<evidence type="ECO:0000256" key="2">
    <source>
        <dbReference type="ARBA" id="ARBA00022475"/>
    </source>
</evidence>